<dbReference type="GeneID" id="27669565"/>
<evidence type="ECO:0000256" key="2">
    <source>
        <dbReference type="SAM" id="Phobius"/>
    </source>
</evidence>
<name>A0A0F2MG54_SPOSC</name>
<feature type="transmembrane region" description="Helical" evidence="2">
    <location>
        <begin position="107"/>
        <end position="126"/>
    </location>
</feature>
<keyword evidence="2" id="KW-1133">Transmembrane helix</keyword>
<gene>
    <name evidence="3" type="ORF">SPSK_07629</name>
</gene>
<feature type="transmembrane region" description="Helical" evidence="2">
    <location>
        <begin position="204"/>
        <end position="223"/>
    </location>
</feature>
<dbReference type="RefSeq" id="XP_016590715.1">
    <property type="nucleotide sequence ID" value="XM_016734288.1"/>
</dbReference>
<feature type="transmembrane region" description="Helical" evidence="2">
    <location>
        <begin position="30"/>
        <end position="57"/>
    </location>
</feature>
<comment type="caution">
    <text evidence="3">The sequence shown here is derived from an EMBL/GenBank/DDBJ whole genome shotgun (WGS) entry which is preliminary data.</text>
</comment>
<accession>A0A0F2MG54</accession>
<feature type="transmembrane region" description="Helical" evidence="2">
    <location>
        <begin position="279"/>
        <end position="302"/>
    </location>
</feature>
<reference evidence="3 4" key="1">
    <citation type="journal article" date="2014" name="BMC Genomics">
        <title>Comparative genomics of the major fungal agents of human and animal Sporotrichosis: Sporothrix schenckii and Sporothrix brasiliensis.</title>
        <authorList>
            <person name="Teixeira M.M."/>
            <person name="de Almeida L.G."/>
            <person name="Kubitschek-Barreira P."/>
            <person name="Alves F.L."/>
            <person name="Kioshima E.S."/>
            <person name="Abadio A.K."/>
            <person name="Fernandes L."/>
            <person name="Derengowski L.S."/>
            <person name="Ferreira K.S."/>
            <person name="Souza R.C."/>
            <person name="Ruiz J.C."/>
            <person name="de Andrade N.C."/>
            <person name="Paes H.C."/>
            <person name="Nicola A.M."/>
            <person name="Albuquerque P."/>
            <person name="Gerber A.L."/>
            <person name="Martins V.P."/>
            <person name="Peconick L.D."/>
            <person name="Neto A.V."/>
            <person name="Chaucanez C.B."/>
            <person name="Silva P.A."/>
            <person name="Cunha O.L."/>
            <person name="de Oliveira F.F."/>
            <person name="dos Santos T.C."/>
            <person name="Barros A.L."/>
            <person name="Soares M.A."/>
            <person name="de Oliveira L.M."/>
            <person name="Marini M.M."/>
            <person name="Villalobos-Duno H."/>
            <person name="Cunha M.M."/>
            <person name="de Hoog S."/>
            <person name="da Silveira J.F."/>
            <person name="Henrissat B."/>
            <person name="Nino-Vega G.A."/>
            <person name="Cisalpino P.S."/>
            <person name="Mora-Montes H.M."/>
            <person name="Almeida S.R."/>
            <person name="Stajich J.E."/>
            <person name="Lopes-Bezerra L.M."/>
            <person name="Vasconcelos A.T."/>
            <person name="Felipe M.S."/>
        </authorList>
    </citation>
    <scope>NUCLEOTIDE SEQUENCE [LARGE SCALE GENOMIC DNA]</scope>
    <source>
        <strain evidence="3 4">1099-18</strain>
    </source>
</reference>
<proteinExistence type="predicted"/>
<dbReference type="EMBL" id="AXCR01000004">
    <property type="protein sequence ID" value="KJR88039.1"/>
    <property type="molecule type" value="Genomic_DNA"/>
</dbReference>
<feature type="region of interest" description="Disordered" evidence="1">
    <location>
        <begin position="377"/>
        <end position="404"/>
    </location>
</feature>
<evidence type="ECO:0000256" key="1">
    <source>
        <dbReference type="SAM" id="MobiDB-lite"/>
    </source>
</evidence>
<dbReference type="VEuPathDB" id="FungiDB:SPSK_07629"/>
<evidence type="ECO:0000313" key="4">
    <source>
        <dbReference type="Proteomes" id="UP000033710"/>
    </source>
</evidence>
<feature type="transmembrane region" description="Helical" evidence="2">
    <location>
        <begin position="343"/>
        <end position="366"/>
    </location>
</feature>
<feature type="transmembrane region" description="Helical" evidence="2">
    <location>
        <begin position="146"/>
        <end position="167"/>
    </location>
</feature>
<evidence type="ECO:0008006" key="5">
    <source>
        <dbReference type="Google" id="ProtNLM"/>
    </source>
</evidence>
<dbReference type="OrthoDB" id="2281895at2759"/>
<reference evidence="3 4" key="2">
    <citation type="journal article" date="2015" name="Eukaryot. Cell">
        <title>Asexual propagation of a virulent clone complex in a human and feline outbreak of sporotrichosis.</title>
        <authorList>
            <person name="Teixeira Mde M."/>
            <person name="Rodrigues A.M."/>
            <person name="Tsui C.K."/>
            <person name="de Almeida L.G."/>
            <person name="Van Diepeningen A.D."/>
            <person name="van den Ende B.G."/>
            <person name="Fernandes G.F."/>
            <person name="Kano R."/>
            <person name="Hamelin R.C."/>
            <person name="Lopes-Bezerra L.M."/>
            <person name="Vasconcelos A.T."/>
            <person name="de Hoog S."/>
            <person name="de Camargo Z.P."/>
            <person name="Felipe M.S."/>
        </authorList>
    </citation>
    <scope>NUCLEOTIDE SEQUENCE [LARGE SCALE GENOMIC DNA]</scope>
    <source>
        <strain evidence="3 4">1099-18</strain>
    </source>
</reference>
<sequence>MDRLRSSLTSAWHTLQDRVHQLRRNRRDHLVHHVGLAYLLVVPVLLAVATALVLFVHSDVNVAMLFSQCHARARLPGLSRIPLLGTPSCFLVSFFQEALARSSTRALASMSAVLSFIGSLLTVSTVEAARICNGPSVLIAYPTGPWLVFNLVGGAMVWELLIAPAFFRRSKEMLRAHDAGHAAGDDGDGDSAANPNTGRDKRHLAVVSEVVAIPVAVALGFGVPSLAMLVTDHPVAIAVWLFFPVYVSLIRQGVRFVIQSAGQHRPGRTLHLESHTPALLAVYAVPLLCSVLSHGLVLWLLVTGRPDDRQEMTRSTLQYIEIDVVFIVLTVLYWILVEAGWRVVAVVLGASVVLGPGAGLCIGWIYREHQLGFVDDNDDRNSVEGGEGGDDGADAAGEQTPLLR</sequence>
<keyword evidence="2" id="KW-0812">Transmembrane</keyword>
<organism evidence="3 4">
    <name type="scientific">Sporothrix schenckii 1099-18</name>
    <dbReference type="NCBI Taxonomy" id="1397361"/>
    <lineage>
        <taxon>Eukaryota</taxon>
        <taxon>Fungi</taxon>
        <taxon>Dikarya</taxon>
        <taxon>Ascomycota</taxon>
        <taxon>Pezizomycotina</taxon>
        <taxon>Sordariomycetes</taxon>
        <taxon>Sordariomycetidae</taxon>
        <taxon>Ophiostomatales</taxon>
        <taxon>Ophiostomataceae</taxon>
        <taxon>Sporothrix</taxon>
    </lineage>
</organism>
<feature type="region of interest" description="Disordered" evidence="1">
    <location>
        <begin position="179"/>
        <end position="198"/>
    </location>
</feature>
<feature type="transmembrane region" description="Helical" evidence="2">
    <location>
        <begin position="77"/>
        <end position="95"/>
    </location>
</feature>
<evidence type="ECO:0000313" key="3">
    <source>
        <dbReference type="EMBL" id="KJR88039.1"/>
    </source>
</evidence>
<feature type="transmembrane region" description="Helical" evidence="2">
    <location>
        <begin position="317"/>
        <end position="336"/>
    </location>
</feature>
<dbReference type="Proteomes" id="UP000033710">
    <property type="component" value="Unassembled WGS sequence"/>
</dbReference>
<keyword evidence="2" id="KW-0472">Membrane</keyword>
<dbReference type="KEGG" id="ssck:SPSK_07629"/>
<dbReference type="AlphaFoldDB" id="A0A0F2MG54"/>
<protein>
    <recommendedName>
        <fullName evidence="5">Corticosteroid-binding protein</fullName>
    </recommendedName>
</protein>
<feature type="transmembrane region" description="Helical" evidence="2">
    <location>
        <begin position="235"/>
        <end position="258"/>
    </location>
</feature>